<gene>
    <name evidence="2" type="ORF">F511_30351</name>
</gene>
<sequence>MAQFAAEMVWGGEVINHLTRARRELNVTLQSFDVVLEHHTELEMQLADLDAISAQEERAFEVKGLMAEKEALAADKEALTAEKRAVEAELEALTIKKTTVEVELDDNRARAEAEIKCLKAKAENAWGLGKEEFLKSSEFDNLCMKKSLACFECGFKSYVALLRPIFVFRCAPGKWDPDPPPYANTRLGDWVVTEAVNIKTSSGTFLKRKKGRLEKSAFGTEIP</sequence>
<dbReference type="EMBL" id="KV010047">
    <property type="protein sequence ID" value="KZV28629.1"/>
    <property type="molecule type" value="Genomic_DNA"/>
</dbReference>
<reference evidence="2 3" key="1">
    <citation type="journal article" date="2015" name="Proc. Natl. Acad. Sci. U.S.A.">
        <title>The resurrection genome of Boea hygrometrica: A blueprint for survival of dehydration.</title>
        <authorList>
            <person name="Xiao L."/>
            <person name="Yang G."/>
            <person name="Zhang L."/>
            <person name="Yang X."/>
            <person name="Zhao S."/>
            <person name="Ji Z."/>
            <person name="Zhou Q."/>
            <person name="Hu M."/>
            <person name="Wang Y."/>
            <person name="Chen M."/>
            <person name="Xu Y."/>
            <person name="Jin H."/>
            <person name="Xiao X."/>
            <person name="Hu G."/>
            <person name="Bao F."/>
            <person name="Hu Y."/>
            <person name="Wan P."/>
            <person name="Li L."/>
            <person name="Deng X."/>
            <person name="Kuang T."/>
            <person name="Xiang C."/>
            <person name="Zhu J.K."/>
            <person name="Oliver M.J."/>
            <person name="He Y."/>
        </authorList>
    </citation>
    <scope>NUCLEOTIDE SEQUENCE [LARGE SCALE GENOMIC DNA]</scope>
    <source>
        <strain evidence="3">cv. XS01</strain>
    </source>
</reference>
<proteinExistence type="predicted"/>
<protein>
    <submittedName>
        <fullName evidence="2">Uncharacterized protein</fullName>
    </submittedName>
</protein>
<dbReference type="AlphaFoldDB" id="A0A2Z7BA29"/>
<keyword evidence="3" id="KW-1185">Reference proteome</keyword>
<accession>A0A2Z7BA29</accession>
<feature type="coiled-coil region" evidence="1">
    <location>
        <begin position="62"/>
        <end position="121"/>
    </location>
</feature>
<evidence type="ECO:0000313" key="2">
    <source>
        <dbReference type="EMBL" id="KZV28629.1"/>
    </source>
</evidence>
<evidence type="ECO:0000313" key="3">
    <source>
        <dbReference type="Proteomes" id="UP000250235"/>
    </source>
</evidence>
<dbReference type="Proteomes" id="UP000250235">
    <property type="component" value="Unassembled WGS sequence"/>
</dbReference>
<evidence type="ECO:0000256" key="1">
    <source>
        <dbReference type="SAM" id="Coils"/>
    </source>
</evidence>
<keyword evidence="1" id="KW-0175">Coiled coil</keyword>
<organism evidence="2 3">
    <name type="scientific">Dorcoceras hygrometricum</name>
    <dbReference type="NCBI Taxonomy" id="472368"/>
    <lineage>
        <taxon>Eukaryota</taxon>
        <taxon>Viridiplantae</taxon>
        <taxon>Streptophyta</taxon>
        <taxon>Embryophyta</taxon>
        <taxon>Tracheophyta</taxon>
        <taxon>Spermatophyta</taxon>
        <taxon>Magnoliopsida</taxon>
        <taxon>eudicotyledons</taxon>
        <taxon>Gunneridae</taxon>
        <taxon>Pentapetalae</taxon>
        <taxon>asterids</taxon>
        <taxon>lamiids</taxon>
        <taxon>Lamiales</taxon>
        <taxon>Gesneriaceae</taxon>
        <taxon>Didymocarpoideae</taxon>
        <taxon>Trichosporeae</taxon>
        <taxon>Loxocarpinae</taxon>
        <taxon>Dorcoceras</taxon>
    </lineage>
</organism>
<name>A0A2Z7BA29_9LAMI</name>